<feature type="chain" id="PRO_5032431476" evidence="2">
    <location>
        <begin position="22"/>
        <end position="175"/>
    </location>
</feature>
<organism evidence="3 4">
    <name type="scientific">Sulfurimonas sediminis</name>
    <dbReference type="NCBI Taxonomy" id="2590020"/>
    <lineage>
        <taxon>Bacteria</taxon>
        <taxon>Pseudomonadati</taxon>
        <taxon>Campylobacterota</taxon>
        <taxon>Epsilonproteobacteria</taxon>
        <taxon>Campylobacterales</taxon>
        <taxon>Sulfurimonadaceae</taxon>
        <taxon>Sulfurimonas</taxon>
    </lineage>
</organism>
<evidence type="ECO:0000313" key="3">
    <source>
        <dbReference type="EMBL" id="QOP42449.1"/>
    </source>
</evidence>
<name>A0A7M1AY99_9BACT</name>
<dbReference type="AlphaFoldDB" id="A0A7M1AY99"/>
<gene>
    <name evidence="3" type="ORF">FJR45_00135</name>
</gene>
<feature type="signal peptide" evidence="2">
    <location>
        <begin position="1"/>
        <end position="21"/>
    </location>
</feature>
<proteinExistence type="predicted"/>
<dbReference type="RefSeq" id="WP_193150812.1">
    <property type="nucleotide sequence ID" value="NZ_CP041235.1"/>
</dbReference>
<reference evidence="3 4" key="1">
    <citation type="submission" date="2019-06" db="EMBL/GenBank/DDBJ databases">
        <title>Sulfurimonas gotlandica sp. nov., a chemoautotrophic and psychrotolerant epsilonproteobacterium isolated from a pelagic redoxcline, and an emended description of the genus Sulfurimonas.</title>
        <authorList>
            <person name="Wang S."/>
            <person name="Jiang L."/>
            <person name="Shao Z."/>
        </authorList>
    </citation>
    <scope>NUCLEOTIDE SEQUENCE [LARGE SCALE GENOMIC DNA]</scope>
    <source>
        <strain evidence="3 4">S2-6</strain>
    </source>
</reference>
<evidence type="ECO:0000256" key="2">
    <source>
        <dbReference type="SAM" id="SignalP"/>
    </source>
</evidence>
<feature type="region of interest" description="Disordered" evidence="1">
    <location>
        <begin position="156"/>
        <end position="175"/>
    </location>
</feature>
<dbReference type="KEGG" id="ssei:FJR45_00135"/>
<dbReference type="EMBL" id="CP041235">
    <property type="protein sequence ID" value="QOP42449.1"/>
    <property type="molecule type" value="Genomic_DNA"/>
</dbReference>
<evidence type="ECO:0000256" key="1">
    <source>
        <dbReference type="SAM" id="MobiDB-lite"/>
    </source>
</evidence>
<sequence length="175" mass="19544">MKLVKITLSVALLGLLSIASAEDVVITDTTVSTAPTEETVSTDTTVDIDAQIEAIQSAPEQERVELMNEFKQRLMQMNQEERMAAIQEMQSKMQAEAGTMNESGTRTAEMSRNMMQTRDQEHVQEMQLQTNENMNQVQNMIQQQAGSQYMQTVGTSEVTGTTSIPSMNAGMMRRR</sequence>
<dbReference type="Proteomes" id="UP000593719">
    <property type="component" value="Chromosome"/>
</dbReference>
<accession>A0A7M1AY99</accession>
<keyword evidence="4" id="KW-1185">Reference proteome</keyword>
<evidence type="ECO:0000313" key="4">
    <source>
        <dbReference type="Proteomes" id="UP000593719"/>
    </source>
</evidence>
<keyword evidence="2" id="KW-0732">Signal</keyword>
<protein>
    <submittedName>
        <fullName evidence="3">DUF4175 domain-containing protein</fullName>
    </submittedName>
</protein>